<evidence type="ECO:0000256" key="11">
    <source>
        <dbReference type="ARBA" id="ARBA00076856"/>
    </source>
</evidence>
<evidence type="ECO:0000256" key="4">
    <source>
        <dbReference type="ARBA" id="ARBA00022723"/>
    </source>
</evidence>
<evidence type="ECO:0000256" key="17">
    <source>
        <dbReference type="SAM" id="MobiDB-lite"/>
    </source>
</evidence>
<dbReference type="Pfam" id="PF00097">
    <property type="entry name" value="zf-C3HC4"/>
    <property type="match status" value="1"/>
</dbReference>
<keyword evidence="7" id="KW-0862">Zinc</keyword>
<dbReference type="EC" id="2.3.2.27" evidence="2"/>
<dbReference type="GO" id="GO:0006513">
    <property type="term" value="P:protein monoubiquitination"/>
    <property type="evidence" value="ECO:0007669"/>
    <property type="project" value="TreeGrafter"/>
</dbReference>
<dbReference type="GeneID" id="113422473"/>
<keyword evidence="9" id="KW-0804">Transcription</keyword>
<dbReference type="Gene3D" id="3.30.40.10">
    <property type="entry name" value="Zinc/RING finger domain, C3HC4 (zinc finger)"/>
    <property type="match status" value="1"/>
</dbReference>
<dbReference type="PANTHER" id="PTHR46077:SF1">
    <property type="entry name" value="TOP1 BINDING ARGININE_SERINE RICH PROTEIN, E3 UBIQUITIN LIGASE"/>
    <property type="match status" value="1"/>
</dbReference>
<dbReference type="CDD" id="cd16574">
    <property type="entry name" value="RING-HC_Topors"/>
    <property type="match status" value="1"/>
</dbReference>
<evidence type="ECO:0000256" key="2">
    <source>
        <dbReference type="ARBA" id="ARBA00012483"/>
    </source>
</evidence>
<sequence>MASSNEELHSDSSFLSLTGAGNENSTMPTDGPSDSRCPICLERIRNVAFLNPCFHRFCFACILEWSDRKAECPLCKQRFHSFFHTIRSDTDFEEYIVPFENASYSMCGERSATNQRSEMLPDNGILYGEYSGPHSQDRIRTLDELMRQLGIRRSTHPGGISLAQFREQASLQFRRGLYQLGVCVRNVQSGGFYRDISADFFHRNPVRLNRLVPWLKRELRVLCGTHSSLVNNIQHIILNNITIYDLDSQEFADVIQPHLLHYTNHFLHEFINFARSPFNIRAYDWRASYDVPFPMHDDRFQSYSSFTTSSSEDEEEEGETEDSNENDGEVGETMSSDEEETWDDEVQESTSSSLDHILDDFFLPFGSSDGELVRNEDNVDAFVQADGHLGTHNGHCPSTLGTHNGHCPSNKYVLNQLEERAPILSKSIPGCKERTEINIAEVQGEDDDEEEEEEEEELAHKQEALKSVDFVNFVDLSSGPGPGIPKVGQLVGTNHASKTLQLPSQEQAENGTEQTSLQQQDLVSTKVIHHKGEEIIVIEMLQPQSEDILVIEHIELKTREKDDSSQLLWPEERVKTAELQSSTEIPPSGSATEWEPGCFSCIKRPFQPNSPQENF</sequence>
<evidence type="ECO:0000256" key="13">
    <source>
        <dbReference type="ARBA" id="ARBA00079040"/>
    </source>
</evidence>
<dbReference type="GO" id="GO:0008270">
    <property type="term" value="F:zinc ion binding"/>
    <property type="evidence" value="ECO:0007669"/>
    <property type="project" value="UniProtKB-KW"/>
</dbReference>
<dbReference type="InterPro" id="IPR013083">
    <property type="entry name" value="Znf_RING/FYVE/PHD"/>
</dbReference>
<comment type="catalytic activity">
    <reaction evidence="1">
        <text>S-ubiquitinyl-[E2 ubiquitin-conjugating enzyme]-L-cysteine + [acceptor protein]-L-lysine = [E2 ubiquitin-conjugating enzyme]-L-cysteine + N(6)-ubiquitinyl-[acceptor protein]-L-lysine.</text>
        <dbReference type="EC" id="2.3.2.27"/>
    </reaction>
</comment>
<evidence type="ECO:0000313" key="20">
    <source>
        <dbReference type="RefSeq" id="XP_026539238.1"/>
    </source>
</evidence>
<dbReference type="PROSITE" id="PS50089">
    <property type="entry name" value="ZF_RING_2"/>
    <property type="match status" value="1"/>
</dbReference>
<dbReference type="GO" id="GO:0008630">
    <property type="term" value="P:intrinsic apoptotic signaling pathway in response to DNA damage"/>
    <property type="evidence" value="ECO:0007669"/>
    <property type="project" value="UniProtKB-ARBA"/>
</dbReference>
<dbReference type="FunFam" id="3.30.40.10:FF:000136">
    <property type="entry name" value="E3 ubiquitin-protein ligase Topors"/>
    <property type="match status" value="1"/>
</dbReference>
<feature type="region of interest" description="Disordered" evidence="17">
    <location>
        <begin position="305"/>
        <end position="350"/>
    </location>
</feature>
<keyword evidence="3" id="KW-0808">Transferase</keyword>
<evidence type="ECO:0000313" key="19">
    <source>
        <dbReference type="Proteomes" id="UP000504612"/>
    </source>
</evidence>
<gene>
    <name evidence="20" type="primary">LOC113422473</name>
</gene>
<proteinExistence type="predicted"/>
<keyword evidence="6" id="KW-0833">Ubl conjugation pathway</keyword>
<dbReference type="SMART" id="SM00184">
    <property type="entry name" value="RING"/>
    <property type="match status" value="1"/>
</dbReference>
<evidence type="ECO:0000256" key="7">
    <source>
        <dbReference type="ARBA" id="ARBA00022833"/>
    </source>
</evidence>
<organism evidence="19 20">
    <name type="scientific">Notechis scutatus</name>
    <name type="common">mainland tiger snake</name>
    <dbReference type="NCBI Taxonomy" id="8663"/>
    <lineage>
        <taxon>Eukaryota</taxon>
        <taxon>Metazoa</taxon>
        <taxon>Chordata</taxon>
        <taxon>Craniata</taxon>
        <taxon>Vertebrata</taxon>
        <taxon>Euteleostomi</taxon>
        <taxon>Lepidosauria</taxon>
        <taxon>Squamata</taxon>
        <taxon>Bifurcata</taxon>
        <taxon>Unidentata</taxon>
        <taxon>Episquamata</taxon>
        <taxon>Toxicofera</taxon>
        <taxon>Serpentes</taxon>
        <taxon>Colubroidea</taxon>
        <taxon>Elapidae</taxon>
        <taxon>Hydrophiinae</taxon>
        <taxon>Notechis</taxon>
    </lineage>
</organism>
<dbReference type="InterPro" id="IPR017907">
    <property type="entry name" value="Znf_RING_CS"/>
</dbReference>
<evidence type="ECO:0000256" key="5">
    <source>
        <dbReference type="ARBA" id="ARBA00022771"/>
    </source>
</evidence>
<dbReference type="InterPro" id="IPR058745">
    <property type="entry name" value="PWI_Topors"/>
</dbReference>
<dbReference type="RefSeq" id="XP_026539238.1">
    <property type="nucleotide sequence ID" value="XM_026683453.1"/>
</dbReference>
<keyword evidence="19" id="KW-1185">Reference proteome</keyword>
<protein>
    <recommendedName>
        <fullName evidence="10">E3 ubiquitin-protein ligase Topors</fullName>
        <ecNumber evidence="2">2.3.2.27</ecNumber>
    </recommendedName>
    <alternativeName>
        <fullName evidence="11">RING-type E3 ubiquitin transferase Topors</fullName>
    </alternativeName>
    <alternativeName>
        <fullName evidence="13">SUMO1-protein E3 ligase Topors</fullName>
    </alternativeName>
    <alternativeName>
        <fullName evidence="12">Topoisomerase I-binding RING finger protein</fullName>
    </alternativeName>
    <alternativeName>
        <fullName evidence="14">Topoisomerase I-binding arginine/serine-rich protein</fullName>
    </alternativeName>
    <alternativeName>
        <fullName evidence="15">Tumor suppressor p53-binding protein 3</fullName>
    </alternativeName>
</protein>
<dbReference type="Pfam" id="PF26084">
    <property type="entry name" value="PWI_Topors"/>
    <property type="match status" value="1"/>
</dbReference>
<feature type="domain" description="RING-type" evidence="18">
    <location>
        <begin position="37"/>
        <end position="76"/>
    </location>
</feature>
<evidence type="ECO:0000256" key="3">
    <source>
        <dbReference type="ARBA" id="ARBA00022679"/>
    </source>
</evidence>
<name>A0A6J1VF92_9SAUR</name>
<accession>A0A6J1VF92</accession>
<evidence type="ECO:0000256" key="8">
    <source>
        <dbReference type="ARBA" id="ARBA00023015"/>
    </source>
</evidence>
<evidence type="ECO:0000256" key="1">
    <source>
        <dbReference type="ARBA" id="ARBA00000900"/>
    </source>
</evidence>
<dbReference type="GO" id="GO:0000209">
    <property type="term" value="P:protein polyubiquitination"/>
    <property type="evidence" value="ECO:0007669"/>
    <property type="project" value="TreeGrafter"/>
</dbReference>
<evidence type="ECO:0000256" key="9">
    <source>
        <dbReference type="ARBA" id="ARBA00023163"/>
    </source>
</evidence>
<dbReference type="GO" id="GO:0032391">
    <property type="term" value="C:photoreceptor connecting cilium"/>
    <property type="evidence" value="ECO:0007669"/>
    <property type="project" value="UniProtKB-ARBA"/>
</dbReference>
<keyword evidence="8" id="KW-0805">Transcription regulation</keyword>
<keyword evidence="4" id="KW-0479">Metal-binding</keyword>
<evidence type="ECO:0000256" key="6">
    <source>
        <dbReference type="ARBA" id="ARBA00022786"/>
    </source>
</evidence>
<reference evidence="20" key="1">
    <citation type="submission" date="2025-08" db="UniProtKB">
        <authorList>
            <consortium name="RefSeq"/>
        </authorList>
    </citation>
    <scope>IDENTIFICATION</scope>
</reference>
<dbReference type="InterPro" id="IPR001841">
    <property type="entry name" value="Znf_RING"/>
</dbReference>
<evidence type="ECO:0000256" key="10">
    <source>
        <dbReference type="ARBA" id="ARBA00071236"/>
    </source>
</evidence>
<evidence type="ECO:0000256" key="16">
    <source>
        <dbReference type="PROSITE-ProRule" id="PRU00175"/>
    </source>
</evidence>
<evidence type="ECO:0000259" key="18">
    <source>
        <dbReference type="PROSITE" id="PS50089"/>
    </source>
</evidence>
<evidence type="ECO:0000256" key="15">
    <source>
        <dbReference type="ARBA" id="ARBA00082108"/>
    </source>
</evidence>
<dbReference type="KEGG" id="nss:113422473"/>
<dbReference type="PANTHER" id="PTHR46077">
    <property type="entry name" value="E3 UBIQUITIN-PROTEIN LIGASE TOPORS"/>
    <property type="match status" value="1"/>
</dbReference>
<evidence type="ECO:0000256" key="14">
    <source>
        <dbReference type="ARBA" id="ARBA00079184"/>
    </source>
</evidence>
<dbReference type="Proteomes" id="UP000504612">
    <property type="component" value="Unplaced"/>
</dbReference>
<dbReference type="InterPro" id="IPR018957">
    <property type="entry name" value="Znf_C3HC4_RING-type"/>
</dbReference>
<dbReference type="GO" id="GO:0061630">
    <property type="term" value="F:ubiquitin protein ligase activity"/>
    <property type="evidence" value="ECO:0007669"/>
    <property type="project" value="UniProtKB-EC"/>
</dbReference>
<dbReference type="PROSITE" id="PS00518">
    <property type="entry name" value="ZF_RING_1"/>
    <property type="match status" value="1"/>
</dbReference>
<keyword evidence="5 16" id="KW-0863">Zinc-finger</keyword>
<evidence type="ECO:0000256" key="12">
    <source>
        <dbReference type="ARBA" id="ARBA00076940"/>
    </source>
</evidence>
<dbReference type="AlphaFoldDB" id="A0A6J1VF92"/>
<dbReference type="SUPFAM" id="SSF57850">
    <property type="entry name" value="RING/U-box"/>
    <property type="match status" value="1"/>
</dbReference>
<feature type="compositionally biased region" description="Acidic residues" evidence="17">
    <location>
        <begin position="311"/>
        <end position="347"/>
    </location>
</feature>
<dbReference type="InterPro" id="IPR058746">
    <property type="entry name" value="Znf_RING-type_Topors"/>
</dbReference>